<feature type="compositionally biased region" description="Basic and acidic residues" evidence="1">
    <location>
        <begin position="673"/>
        <end position="690"/>
    </location>
</feature>
<feature type="region of interest" description="Disordered" evidence="1">
    <location>
        <begin position="1556"/>
        <end position="1644"/>
    </location>
</feature>
<feature type="compositionally biased region" description="Polar residues" evidence="1">
    <location>
        <begin position="796"/>
        <end position="838"/>
    </location>
</feature>
<feature type="compositionally biased region" description="Polar residues" evidence="1">
    <location>
        <begin position="3804"/>
        <end position="3819"/>
    </location>
</feature>
<feature type="compositionally biased region" description="Basic and acidic residues" evidence="1">
    <location>
        <begin position="3692"/>
        <end position="3705"/>
    </location>
</feature>
<evidence type="ECO:0000313" key="3">
    <source>
        <dbReference type="Proteomes" id="UP001156498"/>
    </source>
</evidence>
<feature type="compositionally biased region" description="Polar residues" evidence="1">
    <location>
        <begin position="2373"/>
        <end position="2390"/>
    </location>
</feature>
<gene>
    <name evidence="2" type="ORF">OUQ99_16710</name>
</gene>
<feature type="region of interest" description="Disordered" evidence="1">
    <location>
        <begin position="2853"/>
        <end position="2944"/>
    </location>
</feature>
<proteinExistence type="predicted"/>
<feature type="compositionally biased region" description="Basic and acidic residues" evidence="1">
    <location>
        <begin position="1023"/>
        <end position="1034"/>
    </location>
</feature>
<name>A0ABY6YF69_9ACTN</name>
<feature type="compositionally biased region" description="Basic and acidic residues" evidence="1">
    <location>
        <begin position="583"/>
        <end position="625"/>
    </location>
</feature>
<feature type="compositionally biased region" description="Basic and acidic residues" evidence="1">
    <location>
        <begin position="2229"/>
        <end position="2252"/>
    </location>
</feature>
<feature type="compositionally biased region" description="Low complexity" evidence="1">
    <location>
        <begin position="2253"/>
        <end position="2267"/>
    </location>
</feature>
<feature type="compositionally biased region" description="Basic and acidic residues" evidence="1">
    <location>
        <begin position="291"/>
        <end position="303"/>
    </location>
</feature>
<feature type="compositionally biased region" description="Acidic residues" evidence="1">
    <location>
        <begin position="640"/>
        <end position="672"/>
    </location>
</feature>
<feature type="compositionally biased region" description="Basic and acidic residues" evidence="1">
    <location>
        <begin position="541"/>
        <end position="555"/>
    </location>
</feature>
<feature type="compositionally biased region" description="Acidic residues" evidence="1">
    <location>
        <begin position="1008"/>
        <end position="1019"/>
    </location>
</feature>
<feature type="compositionally biased region" description="Basic and acidic residues" evidence="1">
    <location>
        <begin position="2098"/>
        <end position="2109"/>
    </location>
</feature>
<feature type="compositionally biased region" description="Pro residues" evidence="1">
    <location>
        <begin position="272"/>
        <end position="289"/>
    </location>
</feature>
<feature type="compositionally biased region" description="Basic and acidic residues" evidence="1">
    <location>
        <begin position="3343"/>
        <end position="3358"/>
    </location>
</feature>
<feature type="compositionally biased region" description="Acidic residues" evidence="1">
    <location>
        <begin position="4127"/>
        <end position="4138"/>
    </location>
</feature>
<feature type="region of interest" description="Disordered" evidence="1">
    <location>
        <begin position="240"/>
        <end position="378"/>
    </location>
</feature>
<feature type="compositionally biased region" description="Polar residues" evidence="1">
    <location>
        <begin position="2714"/>
        <end position="2725"/>
    </location>
</feature>
<keyword evidence="3" id="KW-1185">Reference proteome</keyword>
<dbReference type="EMBL" id="CP113264">
    <property type="protein sequence ID" value="WAE70881.1"/>
    <property type="molecule type" value="Genomic_DNA"/>
</dbReference>
<feature type="compositionally biased region" description="Basic and acidic residues" evidence="1">
    <location>
        <begin position="2268"/>
        <end position="2277"/>
    </location>
</feature>
<feature type="compositionally biased region" description="Polar residues" evidence="1">
    <location>
        <begin position="556"/>
        <end position="570"/>
    </location>
</feature>
<feature type="compositionally biased region" description="Gly residues" evidence="1">
    <location>
        <begin position="1587"/>
        <end position="1596"/>
    </location>
</feature>
<feature type="region of interest" description="Disordered" evidence="1">
    <location>
        <begin position="536"/>
        <end position="1124"/>
    </location>
</feature>
<dbReference type="RefSeq" id="WP_267944684.1">
    <property type="nucleotide sequence ID" value="NZ_CP113264.1"/>
</dbReference>
<feature type="compositionally biased region" description="Polar residues" evidence="1">
    <location>
        <begin position="848"/>
        <end position="858"/>
    </location>
</feature>
<feature type="compositionally biased region" description="Low complexity" evidence="1">
    <location>
        <begin position="1963"/>
        <end position="1975"/>
    </location>
</feature>
<feature type="compositionally biased region" description="Basic and acidic residues" evidence="1">
    <location>
        <begin position="1355"/>
        <end position="1368"/>
    </location>
</feature>
<feature type="compositionally biased region" description="Basic and acidic residues" evidence="1">
    <location>
        <begin position="4061"/>
        <end position="4088"/>
    </location>
</feature>
<feature type="compositionally biased region" description="Polar residues" evidence="1">
    <location>
        <begin position="746"/>
        <end position="761"/>
    </location>
</feature>
<feature type="compositionally biased region" description="Basic and acidic residues" evidence="1">
    <location>
        <begin position="3736"/>
        <end position="3746"/>
    </location>
</feature>
<feature type="compositionally biased region" description="Basic and acidic residues" evidence="1">
    <location>
        <begin position="3405"/>
        <end position="3416"/>
    </location>
</feature>
<evidence type="ECO:0000313" key="2">
    <source>
        <dbReference type="EMBL" id="WAE70881.1"/>
    </source>
</evidence>
<feature type="region of interest" description="Disordered" evidence="1">
    <location>
        <begin position="3306"/>
        <end position="3358"/>
    </location>
</feature>
<evidence type="ECO:0000256" key="1">
    <source>
        <dbReference type="SAM" id="MobiDB-lite"/>
    </source>
</evidence>
<feature type="compositionally biased region" description="Basic and acidic residues" evidence="1">
    <location>
        <begin position="3761"/>
        <end position="3775"/>
    </location>
</feature>
<feature type="region of interest" description="Disordered" evidence="1">
    <location>
        <begin position="1681"/>
        <end position="1766"/>
    </location>
</feature>
<accession>A0ABY6YF69</accession>
<feature type="compositionally biased region" description="Low complexity" evidence="1">
    <location>
        <begin position="3137"/>
        <end position="3148"/>
    </location>
</feature>
<feature type="compositionally biased region" description="Basic and acidic residues" evidence="1">
    <location>
        <begin position="2591"/>
        <end position="2609"/>
    </location>
</feature>
<feature type="compositionally biased region" description="Basic and acidic residues" evidence="1">
    <location>
        <begin position="2122"/>
        <end position="2154"/>
    </location>
</feature>
<feature type="compositionally biased region" description="Basic and acidic residues" evidence="1">
    <location>
        <begin position="1748"/>
        <end position="1766"/>
    </location>
</feature>
<feature type="region of interest" description="Disordered" evidence="1">
    <location>
        <begin position="3597"/>
        <end position="4156"/>
    </location>
</feature>
<feature type="compositionally biased region" description="Polar residues" evidence="1">
    <location>
        <begin position="2891"/>
        <end position="2900"/>
    </location>
</feature>
<feature type="region of interest" description="Disordered" evidence="1">
    <location>
        <begin position="3084"/>
        <end position="3167"/>
    </location>
</feature>
<feature type="compositionally biased region" description="Low complexity" evidence="1">
    <location>
        <begin position="1732"/>
        <end position="1747"/>
    </location>
</feature>
<feature type="compositionally biased region" description="Polar residues" evidence="1">
    <location>
        <begin position="1624"/>
        <end position="1636"/>
    </location>
</feature>
<organism evidence="2 3">
    <name type="scientific">Streptomonospora nanhaiensis</name>
    <dbReference type="NCBI Taxonomy" id="1323731"/>
    <lineage>
        <taxon>Bacteria</taxon>
        <taxon>Bacillati</taxon>
        <taxon>Actinomycetota</taxon>
        <taxon>Actinomycetes</taxon>
        <taxon>Streptosporangiales</taxon>
        <taxon>Nocardiopsidaceae</taxon>
        <taxon>Streptomonospora</taxon>
    </lineage>
</organism>
<feature type="compositionally biased region" description="Polar residues" evidence="1">
    <location>
        <begin position="3618"/>
        <end position="3627"/>
    </location>
</feature>
<protein>
    <submittedName>
        <fullName evidence="2">Uncharacterized protein</fullName>
    </submittedName>
</protein>
<feature type="compositionally biased region" description="Basic and acidic residues" evidence="1">
    <location>
        <begin position="916"/>
        <end position="981"/>
    </location>
</feature>
<feature type="compositionally biased region" description="Basic and acidic residues" evidence="1">
    <location>
        <begin position="1944"/>
        <end position="1960"/>
    </location>
</feature>
<feature type="compositionally biased region" description="Low complexity" evidence="1">
    <location>
        <begin position="3089"/>
        <end position="3107"/>
    </location>
</feature>
<reference evidence="2 3" key="1">
    <citation type="journal article" date="2013" name="Int. J. Syst. Evol. Microbiol.">
        <title>Description of Streptomonospora sediminis sp. nov. and Streptomonospora nanhaiensis sp. nov., and reclassification of Nocardiopsis arabia Hozzein &amp; Goodfellow 2008 as Streptomonospora arabica comb. nov. and emended description of the genus Streptomonospora.</title>
        <authorList>
            <person name="Zhang D.F."/>
            <person name="Pan H.Q."/>
            <person name="He J."/>
            <person name="Zhang X.M."/>
            <person name="Zhang Y.G."/>
            <person name="Klenk H.P."/>
            <person name="Hu J.C."/>
            <person name="Li W.J."/>
        </authorList>
    </citation>
    <scope>NUCLEOTIDE SEQUENCE [LARGE SCALE GENOMIC DNA]</scope>
    <source>
        <strain evidence="2 3">12A09</strain>
    </source>
</reference>
<feature type="compositionally biased region" description="Polar residues" evidence="1">
    <location>
        <begin position="3681"/>
        <end position="3691"/>
    </location>
</feature>
<feature type="compositionally biased region" description="Basic and acidic residues" evidence="1">
    <location>
        <begin position="1698"/>
        <end position="1718"/>
    </location>
</feature>
<sequence length="4156" mass="442143">MPLDHNMSDSSRKAIEVLTGIQVPRAGIANLGRASEIYTALDQRLAVLEDLFDLSRKHARRHFDGHTADRYERSLDQFTRGENNYVGSARDNSTVMSAELFKARANVEYMHMMVIGQFVQLLAEIAWAIAMAKFTFGASLKWIPIFKAIRSLAMRRILTWLLITVPGHQIISQIFASMDSIIQRIQIGRGTRHHRDHNLTASAHKGAAIEGVLSAVFSAGMDGLFSKHLSDLFSKGLTDLKLLPDPPPLVRTGPDGPGGPPPAGPPLRESPDGPPPGPPTGPPDGPPAGPVRDDPPPLNRDTDTPPPPGGGGGPDGPPTRPKDDPPVNPDRGPDSPAPKDTPGTTPAPRDTPPAPPSLNKDLAEVFGRHNDEFLTPYNPASPVGAGAFDNATKAAAARQDFADLFARNFGDHLGEAAARDLGRDYAATLARHWNDPDLGRHLRDTIGDRLPPHMRDHLADVPVNLQKPLGEYFSTTGAYTQQVGGSIGTGALEGYLGEGLGSLADGRGWEASGYSATAGATQAGIQQGATDGILHGLDLFSNKDKPDLSEPEPPRTESNAAGNRNGNPTGPQAPGPWAGGDEDPGRGGDHVPGPDRDRGGEGPRWEDDRDNGPDRGQDGRPDRDGPPATASRDTGRDDSSDIDDVPDLVSDTDSDSGSEFGDDGSEFGDADDHDLNNHDTVRVHQDEDARTPYPDTGKDPFATTEVKHPGLGSDLFHPGMNDGPLTVNFLNAIVPDNPMTVPPPGTEQTTPDTGNTNQADRSTPAPEQHTAPPLVAAPIGQAAPPPATTPQSSATDNNQRSTPTERNSGGRPSQNTGDTRASDPSQQRSTANDTSQVVTEGAPPAPETETTGQNNPDNSTDEQRASPHTAPDTAPAPEQQTSPAEVPLPPSPVTESDGLHDTDTTTVSGPPQDTEDTGRTPSDRDGEQPDQRGEDASRDDDRTQDSDKERTGEGGDRTGEQGGDRSGDGGDRRDDQEDHFQDQNNDETDGQDDRDDKKDGEEGGDEKQADDEPAPEESSADGQDDKQQDGEKSTDSAPAPDPQERHDTPNVAKTENTPEPEGAEKTPTEDGGGDDPSRERDTDQEQAPAEHGGTDATGTSRDRAPETEPAPEPDPDYAGMVVSDRSTPHDIGYLLNSSLVNASMVHAQHLDAFVDGTLGNDDVTAPDSVRDEVRDRIAAQQDKNMSTFFTPDGYSTEVKGDDGSVWTAQVKLTLPEGNFYHASSEAAPGTKTPQAKMAAEVGNSAAFEGSGGHGGNKALNLGFTLSPLMLGATGVGDVGPRAIFSFTSSTRQRQTAASTTVTFESAMGYEATGTPEVYAADLGMDFVLERTSPPTTSSPTPDTASKDGTAPSTDRSPEARGASGRERTPAPPKEGNATEANPRVQRRTHSSNGLALILPGKVTPHKGPATITLSDPLSGGPVRKDGTPPARTPHANVANGQPISLGGFRERTGKNGEETQDVPSLAGWVADKVAPPDSGPGRFKRAARHLLPSVSKERRQQLLEHVQNQTKKKFSDEVMLEVLPKSTRKAHAITLTTPDGEQRRVTIRSIPISYVAKPSSLPEGGQNRSAKSEHEASSSLQKHKITGGTGGGGVGLDVGFPGTNHGVRFDIVSGEGGQRHRSTQESGTGNSGSVKRTSTDRAGSGVYEVTRNYYVHFQGDPEPHRLTGTSLEILTDADAWTISGQTPPDPAGEGDADGQERTTDDHGAETDASRDRSTPETPETAPGPNTRTDGTGADPTGTPAPDAQDSRRERTGEDRTALPREIVPKDFTWPESDLYHGQGKAPQRTVYDQILYQVLTGIAKHRPGLVMPGITSDSKNFNRPPGEGSRSFAEVLRSQRLLSRDLRTAESNTAKIEKAISDAGFLGGLDSLRDNGISVTLTETARTGASSGKSTGTYLLHAPTITLRIRADFSDVRHSGGGEEGQNGKGGEKRKDDKDDQESKDDKDDQESKDGKKELSFKYGGASSYSSGTGTQDRSTAKGTSGAYARETGAADANGYAPRSGRASASTTLSKTKSGSQNLSTKVQSEHGVSYPEDTVDTWTATAMISARLYEHDDIGMAKPDAKTKPVSERGIALFDPVETLFTGETPKTASDAARAEQVRPEQQKDTPQGRTTADPKASGERPERSDRRRDRFLRPFRTKASDTADDGGRPADTPSQGGTPQGNQGGTGAGRSREPGSPEVVVITPMPSEDAENMLRGFTTAAPGNVRQRPGGLVRATKRFANRFHTESDGTDRGRAPTDRTDADRRTTPQPDTTAQTDGTDTTDQRTKEQRQADTVLDTGATFEYAATTFTTEDGQVNSLVEAFYGNFPNRAPWDTNGPGKQSDFQRFKSYLEELSLERNLKKLRSYLTRSEGNRQYMEHVLSEDNVRNNPQTYSSTGLRANTDMTGDLRSGHNARITSATRYELGAITRLEQSDAALSWEDKTSHEVSTNTSTKKDLTVQGAGGGRYNPNPAEPTAGGARHSEAPDSASDPQVHLGPALGKSIYDWTVSDKPSQKFSETIGFSPGINKSYKFHASGLIKQAVEFSRNLRHGPPVPHSPRYRGWQAHLHDLTRGLLHVRDAQQSGLVEDRVVEEADGTLSTAPQPEPERPGQARVRPGAEDSGKFMRPPSADEALKDLADELAASGWELTGKSQSDILDALTSYRGLRPNSGPPLAVRIKPVGHSVFKGNTTSTTPVSFDAVVNLKLDTSNTQVDYIGGKTLFKQQQTLETGNKGQQERSGSAGAGVQEAVMPPLPHSEGGQPSSGEPGPASRPTMMGVFSDQSGARAHSEGVAVKDSGKRTVQVSMDIPYAKTSMDSRLTIDLEIPEKQGFSNTLAWEGLEKDERRSFRGEGDSGTVKALYPAFSIDLPRAGDGADGSTDTSGDDRPAPPGDRAPLDRDTAADPRSTQDGSGTDRTGAAPDDPPRSAPDDTATTRTEGRSTHRPPTPPAPENPSSDTHASLEQMMRDWMSSRSPVGGRDIRDAVVMPTAIVLDGQDPRDIAHVVVAKSLGWTPSPDAVVDGRYTPGAVKEARALVADKIGLNVRNDAIDHSLNLLSLKSLFLQALEPGGVEMIQMGRTRLAVQALPDLRSGKIIDYNPDVRLSDSSESEQTVTSSQSTSDSLAANLDNMPAGRVGGTDQPPRGGLFGSAGAGDSTSAGGAASQDTKAKDPSTTTRTRTGPGYLVEFDTTWGVGAKTELRGAWYKRAAKSIGHKSADMGRATVDRARRGLGKEPRHTSSREKPARWQRGEVNTKVRTWISHGDAVKLGIIAPDGVDHLKPLMDRIAKTQETLATAEKNYLDAREPLDKAAAKVVDTRNALDAAQGEGSGRDGAADGAPSGPERAEGTGQTRSDPGGQRAEDARRAREEYDKLQDAHDKNLGAFNTALREWADALRALRQGFTDTPAVRPPLTESTSPDDGADKGKAPERPADGGPSADPTGRGDGTAAGQDGAPPTKADSGQALRDRLGETFGITLTGTGEDSGTDSGQPFDHESDDGDALVPESYRVQVHEEDDTTPLLPHTSVPEGVVAPTGERERDGSENLYDAGDEEEAPRPRWLDRHYPEAASLSGEERRELMRSLMERSLAVGPAVPEGFRYDADLGGPDDIAWIEARGAQRFPPESDTTALLGPSTAPSAPQQQDRPAEDRDQRPQPAPSEEEMAAAALDAVLTFDGQRLPLHTGTGPDHGTDLPADQDTLSEASTPDSDTLRDMRLRLERLRSSSPVPSEGDRPSPADTGPTGDHGRQSSPERTGRASEEQPAPRRPQTPDLPAPSTDPDRSEWDNRLRAMQDWRANWQHRARTPEEEDRLRQEWRARWSLPTTTRPGGSGPSQHGTDPFGGRAAQGSPDRAQTPSAPESRPVPPTETAREEPRSPAPTGTEPDLDGQEQDRATAPPARPEPGENPTAPSGSHSEGLGGEGSPAPSREQTVVPPQEATPPPAEQAPLISGPAADLFAFFDQELNGPVDDGDGNSAQDSGRTPSEEEATAEPAPVIDDDGGPKAADPETAPAESESVPARQQRENENQDASENKDGNEENREEDAPRDRNEPEDDGKDGGRDEDGPGSSGDRSGGVRGGDGRSDGDRSGSNGDRSDDRGDSGAGHDLEDEGGSSNGDGGRSTRADGRGSRDTRDGRDPGRRDADTDPAPDLDSNPDSDDRHDGMSLYGHPDTPA</sequence>
<feature type="region of interest" description="Disordered" evidence="1">
    <location>
        <begin position="2080"/>
        <end position="2278"/>
    </location>
</feature>
<feature type="region of interest" description="Disordered" evidence="1">
    <location>
        <begin position="3386"/>
        <end position="3544"/>
    </location>
</feature>
<feature type="compositionally biased region" description="Acidic residues" evidence="1">
    <location>
        <begin position="984"/>
        <end position="993"/>
    </location>
</feature>
<feature type="region of interest" description="Disordered" evidence="1">
    <location>
        <begin position="2423"/>
        <end position="2482"/>
    </location>
</feature>
<feature type="compositionally biased region" description="Basic and acidic residues" evidence="1">
    <location>
        <begin position="361"/>
        <end position="372"/>
    </location>
</feature>
<dbReference type="Proteomes" id="UP001156498">
    <property type="component" value="Chromosome"/>
</dbReference>
<feature type="compositionally biased region" description="Basic and acidic residues" evidence="1">
    <location>
        <begin position="4003"/>
        <end position="4032"/>
    </location>
</feature>
<feature type="region of interest" description="Disordered" evidence="1">
    <location>
        <begin position="2373"/>
        <end position="2396"/>
    </location>
</feature>
<feature type="region of interest" description="Disordered" evidence="1">
    <location>
        <begin position="2714"/>
        <end position="2784"/>
    </location>
</feature>
<feature type="compositionally biased region" description="Low complexity" evidence="1">
    <location>
        <begin position="2007"/>
        <end position="2020"/>
    </location>
</feature>
<feature type="compositionally biased region" description="Low complexity" evidence="1">
    <location>
        <begin position="2742"/>
        <end position="2757"/>
    </location>
</feature>
<feature type="compositionally biased region" description="Low complexity" evidence="1">
    <location>
        <begin position="1331"/>
        <end position="1341"/>
    </location>
</feature>
<feature type="compositionally biased region" description="Pro residues" evidence="1">
    <location>
        <begin position="304"/>
        <end position="319"/>
    </location>
</feature>
<feature type="compositionally biased region" description="Gly residues" evidence="1">
    <location>
        <begin position="2164"/>
        <end position="2174"/>
    </location>
</feature>
<feature type="compositionally biased region" description="Basic and acidic residues" evidence="1">
    <location>
        <begin position="3786"/>
        <end position="3800"/>
    </location>
</feature>
<feature type="compositionally biased region" description="Basic and acidic residues" evidence="1">
    <location>
        <begin position="4102"/>
        <end position="4126"/>
    </location>
</feature>
<feature type="compositionally biased region" description="Pro residues" evidence="1">
    <location>
        <begin position="3747"/>
        <end position="3756"/>
    </location>
</feature>
<feature type="region of interest" description="Disordered" evidence="1">
    <location>
        <begin position="2580"/>
        <end position="2615"/>
    </location>
</feature>
<feature type="compositionally biased region" description="Low complexity" evidence="1">
    <location>
        <begin position="3460"/>
        <end position="3473"/>
    </location>
</feature>
<feature type="compositionally biased region" description="Basic and acidic residues" evidence="1">
    <location>
        <begin position="994"/>
        <end position="1007"/>
    </location>
</feature>
<feature type="region of interest" description="Disordered" evidence="1">
    <location>
        <begin position="1915"/>
        <end position="2039"/>
    </location>
</feature>
<feature type="region of interest" description="Disordered" evidence="1">
    <location>
        <begin position="1329"/>
        <end position="1447"/>
    </location>
</feature>
<feature type="region of interest" description="Disordered" evidence="1">
    <location>
        <begin position="3212"/>
        <end position="3233"/>
    </location>
</feature>